<keyword evidence="1" id="KW-1133">Transmembrane helix</keyword>
<protein>
    <submittedName>
        <fullName evidence="2">Uncharacterized protein</fullName>
    </submittedName>
</protein>
<keyword evidence="1" id="KW-0472">Membrane</keyword>
<reference evidence="2" key="1">
    <citation type="journal article" date="2019" name="J. ISSAAS">
        <title>A complex virome that includes two distinct emaraviruses is associated to virus-like symptoms in Camellia japonica.</title>
        <authorList>
            <person name="Peracchio C."/>
            <person name="Forgia M."/>
            <person name="Chiapello M."/>
            <person name="Vallino M."/>
            <person name="Turina M."/>
            <person name="Ciuffo M."/>
        </authorList>
    </citation>
    <scope>NUCLEOTIDE SEQUENCE</scope>
    <source>
        <strain evidence="2">CAMNGS2018</strain>
    </source>
</reference>
<keyword evidence="1" id="KW-0812">Transmembrane</keyword>
<accession>A0A6B9QQM5</accession>
<sequence length="217" mass="25073">MIQKSNKNNHKQLKFSLAYELILYLFIITVLSTSGILMKMEETSSSRRSYKIVEFKALKSNYQALVVIPKVAKEQFMYIQFWFANGMNPNGKGKEFFVTELGIGKQVGMDHWHLLLFNTDDNYGTGWFCNELVNWLEPVSEKRTITEDKMDNKLDLSEGEIIKLTVSIYYNGISLWLNDDFKGLVKTSERFNNIQFGFETDIGCDLSEAKVLSLVAW</sequence>
<dbReference type="KEGG" id="vg:80557566"/>
<dbReference type="Proteomes" id="UP000681011">
    <property type="component" value="Genome"/>
</dbReference>
<name>A0A6B9QQM5_9VIRU</name>
<feature type="transmembrane region" description="Helical" evidence="1">
    <location>
        <begin position="21"/>
        <end position="38"/>
    </location>
</feature>
<evidence type="ECO:0000256" key="1">
    <source>
        <dbReference type="SAM" id="Phobius"/>
    </source>
</evidence>
<evidence type="ECO:0000313" key="3">
    <source>
        <dbReference type="Proteomes" id="UP000681011"/>
    </source>
</evidence>
<proteinExistence type="predicted"/>
<dbReference type="GeneID" id="80557566"/>
<dbReference type="EMBL" id="MN557026">
    <property type="protein sequence ID" value="QHG11079.1"/>
    <property type="molecule type" value="Genomic_RNA"/>
</dbReference>
<organism evidence="2 3">
    <name type="scientific">Emaravirus camelliae</name>
    <dbReference type="NCBI Taxonomy" id="2843907"/>
    <lineage>
        <taxon>Viruses</taxon>
        <taxon>Riboviria</taxon>
        <taxon>Orthornavirae</taxon>
        <taxon>Negarnaviricota</taxon>
        <taxon>Polyploviricotina</taxon>
        <taxon>Bunyaviricetes</taxon>
        <taxon>Elliovirales</taxon>
        <taxon>Fimoviridae</taxon>
        <taxon>Emaravirus</taxon>
    </lineage>
</organism>
<dbReference type="Pfam" id="PF22875">
    <property type="entry name" value="Glu2-Pro"/>
    <property type="match status" value="1"/>
</dbReference>
<dbReference type="RefSeq" id="YP_010840107.1">
    <property type="nucleotide sequence ID" value="NC_078413.1"/>
</dbReference>
<evidence type="ECO:0000313" key="2">
    <source>
        <dbReference type="EMBL" id="QHG11079.1"/>
    </source>
</evidence>
<keyword evidence="3" id="KW-1185">Reference proteome</keyword>